<gene>
    <name evidence="1" type="ORF">LEP1GSC186_2343</name>
</gene>
<sequence>MLLTMDRSIIITFALVTANSGYFIEVLLKKLKRVQVKEVEFLFCIVEPIYR</sequence>
<dbReference type="AlphaFoldDB" id="M6UEK9"/>
<dbReference type="Proteomes" id="UP000012153">
    <property type="component" value="Unassembled WGS sequence"/>
</dbReference>
<reference evidence="1 2" key="1">
    <citation type="submission" date="2013-01" db="EMBL/GenBank/DDBJ databases">
        <authorList>
            <person name="Harkins D.M."/>
            <person name="Durkin A.S."/>
            <person name="Brinkac L.M."/>
            <person name="Haft D.H."/>
            <person name="Selengut J.D."/>
            <person name="Sanka R."/>
            <person name="DePew J."/>
            <person name="Purushe J."/>
            <person name="Matthias M.A."/>
            <person name="Vinetz J.M."/>
            <person name="Sutton G.G."/>
            <person name="Nierman W.C."/>
            <person name="Fouts D.E."/>
        </authorList>
    </citation>
    <scope>NUCLEOTIDE SEQUENCE [LARGE SCALE GENOMIC DNA]</scope>
    <source>
        <strain evidence="1 2">ZUN142</strain>
    </source>
</reference>
<proteinExistence type="predicted"/>
<comment type="caution">
    <text evidence="1">The sequence shown here is derived from an EMBL/GenBank/DDBJ whole genome shotgun (WGS) entry which is preliminary data.</text>
</comment>
<evidence type="ECO:0000313" key="1">
    <source>
        <dbReference type="EMBL" id="EMO42970.1"/>
    </source>
</evidence>
<name>M6UEK9_9LEPT</name>
<protein>
    <submittedName>
        <fullName evidence="1">Uncharacterized protein</fullName>
    </submittedName>
</protein>
<accession>M6UEK9</accession>
<organism evidence="1 2">
    <name type="scientific">Leptospira noguchii serovar Autumnalis str. ZUN142</name>
    <dbReference type="NCBI Taxonomy" id="1085540"/>
    <lineage>
        <taxon>Bacteria</taxon>
        <taxon>Pseudomonadati</taxon>
        <taxon>Spirochaetota</taxon>
        <taxon>Spirochaetia</taxon>
        <taxon>Leptospirales</taxon>
        <taxon>Leptospiraceae</taxon>
        <taxon>Leptospira</taxon>
    </lineage>
</organism>
<evidence type="ECO:0000313" key="2">
    <source>
        <dbReference type="Proteomes" id="UP000012153"/>
    </source>
</evidence>
<dbReference type="EMBL" id="AHOP02000002">
    <property type="protein sequence ID" value="EMO42970.1"/>
    <property type="molecule type" value="Genomic_DNA"/>
</dbReference>